<sequence length="135" mass="16008">MIPMIYMELIDDEEDKKAFEKLYNKYKNKAYLVAMDCLNNNSLAEECVSETFLSIAKNFQTVNKLESNKQIKYIVISIRNTAKDALKKEKINLNTEEYNDENYYLEDSYSEFDIIAWRSCISQLSQTDKDILYEY</sequence>
<dbReference type="AlphaFoldDB" id="E9S9A9"/>
<organism evidence="2 3">
    <name type="scientific">Ruminococcus albus 8</name>
    <dbReference type="NCBI Taxonomy" id="246199"/>
    <lineage>
        <taxon>Bacteria</taxon>
        <taxon>Bacillati</taxon>
        <taxon>Bacillota</taxon>
        <taxon>Clostridia</taxon>
        <taxon>Eubacteriales</taxon>
        <taxon>Oscillospiraceae</taxon>
        <taxon>Ruminococcus</taxon>
    </lineage>
</organism>
<keyword evidence="3" id="KW-1185">Reference proteome</keyword>
<dbReference type="Proteomes" id="UP000004259">
    <property type="component" value="Unassembled WGS sequence"/>
</dbReference>
<dbReference type="STRING" id="246199.CUS_6222"/>
<dbReference type="InterPro" id="IPR013325">
    <property type="entry name" value="RNA_pol_sigma_r2"/>
</dbReference>
<dbReference type="EMBL" id="ADKM02000040">
    <property type="protein sequence ID" value="EGC04085.1"/>
    <property type="molecule type" value="Genomic_DNA"/>
</dbReference>
<dbReference type="eggNOG" id="COG1595">
    <property type="taxonomic scope" value="Bacteria"/>
</dbReference>
<protein>
    <submittedName>
        <fullName evidence="2">Sigma-70 region 2</fullName>
    </submittedName>
</protein>
<evidence type="ECO:0000259" key="1">
    <source>
        <dbReference type="Pfam" id="PF04542"/>
    </source>
</evidence>
<dbReference type="SUPFAM" id="SSF88946">
    <property type="entry name" value="Sigma2 domain of RNA polymerase sigma factors"/>
    <property type="match status" value="1"/>
</dbReference>
<dbReference type="Gene3D" id="1.10.1740.10">
    <property type="match status" value="1"/>
</dbReference>
<evidence type="ECO:0000313" key="2">
    <source>
        <dbReference type="EMBL" id="EGC04085.1"/>
    </source>
</evidence>
<gene>
    <name evidence="2" type="ORF">CUS_6222</name>
</gene>
<feature type="domain" description="RNA polymerase sigma-70 region 2" evidence="1">
    <location>
        <begin position="22"/>
        <end position="90"/>
    </location>
</feature>
<evidence type="ECO:0000313" key="3">
    <source>
        <dbReference type="Proteomes" id="UP000004259"/>
    </source>
</evidence>
<comment type="caution">
    <text evidence="2">The sequence shown here is derived from an EMBL/GenBank/DDBJ whole genome shotgun (WGS) entry which is preliminary data.</text>
</comment>
<accession>E9S9A9</accession>
<dbReference type="OrthoDB" id="9795666at2"/>
<proteinExistence type="predicted"/>
<dbReference type="GO" id="GO:0003700">
    <property type="term" value="F:DNA-binding transcription factor activity"/>
    <property type="evidence" value="ECO:0007669"/>
    <property type="project" value="InterPro"/>
</dbReference>
<dbReference type="GO" id="GO:0006352">
    <property type="term" value="P:DNA-templated transcription initiation"/>
    <property type="evidence" value="ECO:0007669"/>
    <property type="project" value="InterPro"/>
</dbReference>
<dbReference type="RefSeq" id="WP_002847582.1">
    <property type="nucleotide sequence ID" value="NZ_ADKM02000040.1"/>
</dbReference>
<dbReference type="InterPro" id="IPR007627">
    <property type="entry name" value="RNA_pol_sigma70_r2"/>
</dbReference>
<reference evidence="2 3" key="1">
    <citation type="submission" date="2011-02" db="EMBL/GenBank/DDBJ databases">
        <authorList>
            <person name="Nelson K.E."/>
            <person name="Sutton G."/>
            <person name="Torralba M."/>
            <person name="Durkin S."/>
            <person name="Harkins D."/>
            <person name="Montgomery R."/>
            <person name="Ziemer C."/>
            <person name="Klaassens E."/>
            <person name="Ocuiv P."/>
            <person name="Morrison M."/>
        </authorList>
    </citation>
    <scope>NUCLEOTIDE SEQUENCE [LARGE SCALE GENOMIC DNA]</scope>
    <source>
        <strain evidence="2 3">8</strain>
    </source>
</reference>
<name>E9S9A9_RUMAL</name>
<dbReference type="Pfam" id="PF04542">
    <property type="entry name" value="Sigma70_r2"/>
    <property type="match status" value="1"/>
</dbReference>